<accession>A0AAV8ZJP0</accession>
<evidence type="ECO:0000313" key="1">
    <source>
        <dbReference type="EMBL" id="KAJ8963954.1"/>
    </source>
</evidence>
<gene>
    <name evidence="1" type="ORF">NQ314_005285</name>
</gene>
<comment type="caution">
    <text evidence="1">The sequence shown here is derived from an EMBL/GenBank/DDBJ whole genome shotgun (WGS) entry which is preliminary data.</text>
</comment>
<dbReference type="Proteomes" id="UP001162156">
    <property type="component" value="Unassembled WGS sequence"/>
</dbReference>
<keyword evidence="2" id="KW-1185">Reference proteome</keyword>
<reference evidence="1" key="1">
    <citation type="journal article" date="2023" name="Insect Mol. Biol.">
        <title>Genome sequencing provides insights into the evolution of gene families encoding plant cell wall-degrading enzymes in longhorned beetles.</title>
        <authorList>
            <person name="Shin N.R."/>
            <person name="Okamura Y."/>
            <person name="Kirsch R."/>
            <person name="Pauchet Y."/>
        </authorList>
    </citation>
    <scope>NUCLEOTIDE SEQUENCE</scope>
    <source>
        <strain evidence="1">RBIC_L_NR</strain>
    </source>
</reference>
<proteinExistence type="predicted"/>
<dbReference type="Gene3D" id="3.40.50.720">
    <property type="entry name" value="NAD(P)-binding Rossmann-like Domain"/>
    <property type="match status" value="1"/>
</dbReference>
<organism evidence="1 2">
    <name type="scientific">Rhamnusium bicolor</name>
    <dbReference type="NCBI Taxonomy" id="1586634"/>
    <lineage>
        <taxon>Eukaryota</taxon>
        <taxon>Metazoa</taxon>
        <taxon>Ecdysozoa</taxon>
        <taxon>Arthropoda</taxon>
        <taxon>Hexapoda</taxon>
        <taxon>Insecta</taxon>
        <taxon>Pterygota</taxon>
        <taxon>Neoptera</taxon>
        <taxon>Endopterygota</taxon>
        <taxon>Coleoptera</taxon>
        <taxon>Polyphaga</taxon>
        <taxon>Cucujiformia</taxon>
        <taxon>Chrysomeloidea</taxon>
        <taxon>Cerambycidae</taxon>
        <taxon>Lepturinae</taxon>
        <taxon>Rhagiini</taxon>
        <taxon>Rhamnusium</taxon>
    </lineage>
</organism>
<dbReference type="EMBL" id="JANEYF010001459">
    <property type="protein sequence ID" value="KAJ8963954.1"/>
    <property type="molecule type" value="Genomic_DNA"/>
</dbReference>
<protein>
    <submittedName>
        <fullName evidence="1">Uncharacterized protein</fullName>
    </submittedName>
</protein>
<name>A0AAV8ZJP0_9CUCU</name>
<sequence length="71" mass="7795">MWVAQKEEEQHIKTVNGTLPQKISSCLKVLDIFLRQKDEIIVSSMVVAEKRGAASTDSILDAVANVLGNNI</sequence>
<dbReference type="AlphaFoldDB" id="A0AAV8ZJP0"/>
<evidence type="ECO:0000313" key="2">
    <source>
        <dbReference type="Proteomes" id="UP001162156"/>
    </source>
</evidence>